<gene>
    <name evidence="2" type="ORF">ACFSKW_03475</name>
</gene>
<dbReference type="InterPro" id="IPR045886">
    <property type="entry name" value="ThiF/MoeB/HesA"/>
</dbReference>
<feature type="domain" description="THIF-type NAD/FAD binding fold" evidence="1">
    <location>
        <begin position="5"/>
        <end position="238"/>
    </location>
</feature>
<comment type="caution">
    <text evidence="2">The sequence shown here is derived from an EMBL/GenBank/DDBJ whole genome shotgun (WGS) entry which is preliminary data.</text>
</comment>
<dbReference type="PANTHER" id="PTHR10953:SF102">
    <property type="entry name" value="ADENYLYLTRANSFERASE AND SULFURTRANSFERASE MOCS3"/>
    <property type="match status" value="1"/>
</dbReference>
<reference evidence="3" key="1">
    <citation type="journal article" date="2019" name="Int. J. Syst. Evol. Microbiol.">
        <title>The Global Catalogue of Microorganisms (GCM) 10K type strain sequencing project: providing services to taxonomists for standard genome sequencing and annotation.</title>
        <authorList>
            <consortium name="The Broad Institute Genomics Platform"/>
            <consortium name="The Broad Institute Genome Sequencing Center for Infectious Disease"/>
            <person name="Wu L."/>
            <person name="Ma J."/>
        </authorList>
    </citation>
    <scope>NUCLEOTIDE SEQUENCE [LARGE SCALE GENOMIC DNA]</scope>
    <source>
        <strain evidence="3">ICMP 6774ER</strain>
    </source>
</reference>
<dbReference type="EMBL" id="JBHUFV010000003">
    <property type="protein sequence ID" value="MFD1930533.1"/>
    <property type="molecule type" value="Genomic_DNA"/>
</dbReference>
<dbReference type="RefSeq" id="WP_379568995.1">
    <property type="nucleotide sequence ID" value="NZ_JBHUFV010000003.1"/>
</dbReference>
<name>A0ABW4SMC4_9ACTN</name>
<evidence type="ECO:0000313" key="2">
    <source>
        <dbReference type="EMBL" id="MFD1930533.1"/>
    </source>
</evidence>
<organism evidence="2 3">
    <name type="scientific">Nonomuraea mangrovi</name>
    <dbReference type="NCBI Taxonomy" id="2316207"/>
    <lineage>
        <taxon>Bacteria</taxon>
        <taxon>Bacillati</taxon>
        <taxon>Actinomycetota</taxon>
        <taxon>Actinomycetes</taxon>
        <taxon>Streptosporangiales</taxon>
        <taxon>Streptosporangiaceae</taxon>
        <taxon>Nonomuraea</taxon>
    </lineage>
</organism>
<protein>
    <submittedName>
        <fullName evidence="2">HesA/MoeB/ThiF family protein</fullName>
    </submittedName>
</protein>
<dbReference type="InterPro" id="IPR035985">
    <property type="entry name" value="Ubiquitin-activating_enz"/>
</dbReference>
<evidence type="ECO:0000313" key="3">
    <source>
        <dbReference type="Proteomes" id="UP001597368"/>
    </source>
</evidence>
<evidence type="ECO:0000259" key="1">
    <source>
        <dbReference type="Pfam" id="PF00899"/>
    </source>
</evidence>
<accession>A0ABW4SMC4</accession>
<dbReference type="InterPro" id="IPR000594">
    <property type="entry name" value="ThiF_NAD_FAD-bd"/>
</dbReference>
<dbReference type="Proteomes" id="UP001597368">
    <property type="component" value="Unassembled WGS sequence"/>
</dbReference>
<dbReference type="SUPFAM" id="SSF69572">
    <property type="entry name" value="Activating enzymes of the ubiquitin-like proteins"/>
    <property type="match status" value="1"/>
</dbReference>
<proteinExistence type="predicted"/>
<dbReference type="Pfam" id="PF00899">
    <property type="entry name" value="ThiF"/>
    <property type="match status" value="1"/>
</dbReference>
<dbReference type="PANTHER" id="PTHR10953">
    <property type="entry name" value="UBIQUITIN-ACTIVATING ENZYME E1"/>
    <property type="match status" value="1"/>
</dbReference>
<dbReference type="Gene3D" id="3.40.50.720">
    <property type="entry name" value="NAD(P)-binding Rossmann-like Domain"/>
    <property type="match status" value="1"/>
</dbReference>
<keyword evidence="3" id="KW-1185">Reference proteome</keyword>
<sequence length="336" mass="35082">MIERYARQLLIPHWDQDVLGEATAVVVGVGALGTESARLLAQAGVGALVLCDPDVVSESNLSRGSLFTGADVGRHKVSAAAAALRALAPSTAVVERASEHARGVGLAELREADLVISCLDSIADRVQLAARCGLVGAAMLDGGTHPWGGEVRWYPPGGPCYGCGRTSGERALPPTSMACGIPDEMGASAPISAMVASWLVTHAIRVLFGLPVAQGMVRLDPVTGESRRMTLAFDPTCPLHEPIPFGCVTRTGLTTASPVGELLAMIRPDERLQAWNSVDPADPHGPLEIDASLAGSAVGELGIAPGELLPVIRTSPHEHVRYIELATSRPEGKDPR</sequence>